<dbReference type="PROSITE" id="PS50006">
    <property type="entry name" value="FHA_DOMAIN"/>
    <property type="match status" value="1"/>
</dbReference>
<sequence>MVGGGFAARGKKVQAKFGRGAWLRQNVPVRFETSRALDAIERRLTVDPLAVGGVIDLVEAARSIDLDGGRPAALLRLGLFVDALSRRLGDGNTGLYAIAERGAMSDTDFTSNERMVLRRWSDDGLIEMLPPGARVNARVREVAHLTGVPVITRNPLPGHPGPVYLTTSAPGGFELTLAPATGSTPRPHPVLQRYWRCPASDCPIFGRQPAPGAGQAPPALPSGAPICPRHGERLIDSGPRPPAMALAVRINGTVRTRFTVTAARPVVVGRAPDDPGGITIGSWLDDESSRRVSRNHLRFELRDGMLLVTDVSTNGAAVLARTGPTAAPREVELGRGEPKAMGEWDEVEIYPEITIGRADRPAADAPTGSAPNSVMADAPTMALRLPPPPR</sequence>
<gene>
    <name evidence="4" type="ORF">GCM10017581_076120</name>
</gene>
<dbReference type="SUPFAM" id="SSF49879">
    <property type="entry name" value="SMAD/FHA domain"/>
    <property type="match status" value="1"/>
</dbReference>
<accession>A0A9W6NQT1</accession>
<evidence type="ECO:0000259" key="3">
    <source>
        <dbReference type="PROSITE" id="PS50006"/>
    </source>
</evidence>
<organism evidence="4 5">
    <name type="scientific">Dactylosporangium matsuzakiense</name>
    <dbReference type="NCBI Taxonomy" id="53360"/>
    <lineage>
        <taxon>Bacteria</taxon>
        <taxon>Bacillati</taxon>
        <taxon>Actinomycetota</taxon>
        <taxon>Actinomycetes</taxon>
        <taxon>Micromonosporales</taxon>
        <taxon>Micromonosporaceae</taxon>
        <taxon>Dactylosporangium</taxon>
    </lineage>
</organism>
<name>A0A9W6NQT1_9ACTN</name>
<feature type="domain" description="FHA" evidence="3">
    <location>
        <begin position="266"/>
        <end position="318"/>
    </location>
</feature>
<dbReference type="InterPro" id="IPR000253">
    <property type="entry name" value="FHA_dom"/>
</dbReference>
<reference evidence="4" key="2">
    <citation type="submission" date="2023-01" db="EMBL/GenBank/DDBJ databases">
        <authorList>
            <person name="Sun Q."/>
            <person name="Evtushenko L."/>
        </authorList>
    </citation>
    <scope>NUCLEOTIDE SEQUENCE</scope>
    <source>
        <strain evidence="4">VKM Ac-1321</strain>
    </source>
</reference>
<comment type="caution">
    <text evidence="4">The sequence shown here is derived from an EMBL/GenBank/DDBJ whole genome shotgun (WGS) entry which is preliminary data.</text>
</comment>
<dbReference type="InterPro" id="IPR008984">
    <property type="entry name" value="SMAD_FHA_dom_sf"/>
</dbReference>
<dbReference type="Gene3D" id="2.60.200.20">
    <property type="match status" value="1"/>
</dbReference>
<evidence type="ECO:0000313" key="5">
    <source>
        <dbReference type="Proteomes" id="UP001143480"/>
    </source>
</evidence>
<dbReference type="EMBL" id="BSFP01000064">
    <property type="protein sequence ID" value="GLL05864.1"/>
    <property type="molecule type" value="Genomic_DNA"/>
</dbReference>
<keyword evidence="1" id="KW-0597">Phosphoprotein</keyword>
<evidence type="ECO:0000256" key="2">
    <source>
        <dbReference type="SAM" id="MobiDB-lite"/>
    </source>
</evidence>
<evidence type="ECO:0000256" key="1">
    <source>
        <dbReference type="ARBA" id="ARBA00022553"/>
    </source>
</evidence>
<protein>
    <recommendedName>
        <fullName evidence="3">FHA domain-containing protein</fullName>
    </recommendedName>
</protein>
<reference evidence="4" key="1">
    <citation type="journal article" date="2014" name="Int. J. Syst. Evol. Microbiol.">
        <title>Complete genome sequence of Corynebacterium casei LMG S-19264T (=DSM 44701T), isolated from a smear-ripened cheese.</title>
        <authorList>
            <consortium name="US DOE Joint Genome Institute (JGI-PGF)"/>
            <person name="Walter F."/>
            <person name="Albersmeier A."/>
            <person name="Kalinowski J."/>
            <person name="Ruckert C."/>
        </authorList>
    </citation>
    <scope>NUCLEOTIDE SEQUENCE</scope>
    <source>
        <strain evidence="4">VKM Ac-1321</strain>
    </source>
</reference>
<evidence type="ECO:0000313" key="4">
    <source>
        <dbReference type="EMBL" id="GLL05864.1"/>
    </source>
</evidence>
<keyword evidence="5" id="KW-1185">Reference proteome</keyword>
<dbReference type="AlphaFoldDB" id="A0A9W6NQT1"/>
<proteinExistence type="predicted"/>
<dbReference type="Proteomes" id="UP001143480">
    <property type="component" value="Unassembled WGS sequence"/>
</dbReference>
<feature type="region of interest" description="Disordered" evidence="2">
    <location>
        <begin position="355"/>
        <end position="390"/>
    </location>
</feature>